<feature type="transmembrane region" description="Helical" evidence="1">
    <location>
        <begin position="20"/>
        <end position="42"/>
    </location>
</feature>
<gene>
    <name evidence="2" type="ORF">AVEN_100844_1</name>
</gene>
<keyword evidence="1" id="KW-0812">Transmembrane</keyword>
<dbReference type="EMBL" id="BGPR01000035">
    <property type="protein sequence ID" value="GBL83958.1"/>
    <property type="molecule type" value="Genomic_DNA"/>
</dbReference>
<proteinExistence type="predicted"/>
<sequence>MFEKYARKRKWPPLNWLGRFFIGTLPIVVVLLSISADVHPLWSIAHNFLTIQGPQCPNAKVSASGSEGSRFETRFHRRSALYSGVIVFRYYTGNPVFSSSLITEFQ</sequence>
<evidence type="ECO:0000313" key="2">
    <source>
        <dbReference type="EMBL" id="GBL83958.1"/>
    </source>
</evidence>
<keyword evidence="1" id="KW-1133">Transmembrane helix</keyword>
<comment type="caution">
    <text evidence="2">The sequence shown here is derived from an EMBL/GenBank/DDBJ whole genome shotgun (WGS) entry which is preliminary data.</text>
</comment>
<evidence type="ECO:0000256" key="1">
    <source>
        <dbReference type="SAM" id="Phobius"/>
    </source>
</evidence>
<accession>A0A4Y2AW56</accession>
<organism evidence="2 3">
    <name type="scientific">Araneus ventricosus</name>
    <name type="common">Orbweaver spider</name>
    <name type="synonym">Epeira ventricosa</name>
    <dbReference type="NCBI Taxonomy" id="182803"/>
    <lineage>
        <taxon>Eukaryota</taxon>
        <taxon>Metazoa</taxon>
        <taxon>Ecdysozoa</taxon>
        <taxon>Arthropoda</taxon>
        <taxon>Chelicerata</taxon>
        <taxon>Arachnida</taxon>
        <taxon>Araneae</taxon>
        <taxon>Araneomorphae</taxon>
        <taxon>Entelegynae</taxon>
        <taxon>Araneoidea</taxon>
        <taxon>Araneidae</taxon>
        <taxon>Araneus</taxon>
    </lineage>
</organism>
<dbReference type="AlphaFoldDB" id="A0A4Y2AW56"/>
<protein>
    <submittedName>
        <fullName evidence="2">Uncharacterized protein</fullName>
    </submittedName>
</protein>
<reference evidence="2 3" key="1">
    <citation type="journal article" date="2019" name="Sci. Rep.">
        <title>Orb-weaving spider Araneus ventricosus genome elucidates the spidroin gene catalogue.</title>
        <authorList>
            <person name="Kono N."/>
            <person name="Nakamura H."/>
            <person name="Ohtoshi R."/>
            <person name="Moran D.A.P."/>
            <person name="Shinohara A."/>
            <person name="Yoshida Y."/>
            <person name="Fujiwara M."/>
            <person name="Mori M."/>
            <person name="Tomita M."/>
            <person name="Arakawa K."/>
        </authorList>
    </citation>
    <scope>NUCLEOTIDE SEQUENCE [LARGE SCALE GENOMIC DNA]</scope>
</reference>
<evidence type="ECO:0000313" key="3">
    <source>
        <dbReference type="Proteomes" id="UP000499080"/>
    </source>
</evidence>
<dbReference type="Proteomes" id="UP000499080">
    <property type="component" value="Unassembled WGS sequence"/>
</dbReference>
<keyword evidence="3" id="KW-1185">Reference proteome</keyword>
<name>A0A4Y2AW56_ARAVE</name>
<keyword evidence="1" id="KW-0472">Membrane</keyword>